<evidence type="ECO:0000256" key="4">
    <source>
        <dbReference type="ARBA" id="ARBA00023002"/>
    </source>
</evidence>
<dbReference type="GO" id="GO:0046168">
    <property type="term" value="P:glycerol-3-phosphate catabolic process"/>
    <property type="evidence" value="ECO:0007669"/>
    <property type="project" value="InterPro"/>
</dbReference>
<dbReference type="SUPFAM" id="SSF48179">
    <property type="entry name" value="6-phosphogluconate dehydrogenase C-terminal domain-like"/>
    <property type="match status" value="1"/>
</dbReference>
<dbReference type="FunFam" id="1.10.1040.10:FF:000001">
    <property type="entry name" value="Glycerol-3-phosphate dehydrogenase [NAD(P)+]"/>
    <property type="match status" value="1"/>
</dbReference>
<dbReference type="PRINTS" id="PR00077">
    <property type="entry name" value="GPDHDRGNASE"/>
</dbReference>
<comment type="pathway">
    <text evidence="9">Membrane lipid metabolism; glycerophospholipid metabolism.</text>
</comment>
<feature type="binding site" evidence="9">
    <location>
        <position position="136"/>
    </location>
    <ligand>
        <name>NADPH</name>
        <dbReference type="ChEBI" id="CHEBI:57783"/>
    </ligand>
</feature>
<feature type="binding site" evidence="9">
    <location>
        <position position="250"/>
    </location>
    <ligand>
        <name>sn-glycerol 3-phosphate</name>
        <dbReference type="ChEBI" id="CHEBI:57597"/>
    </ligand>
</feature>
<keyword evidence="2 9" id="KW-0444">Lipid biosynthesis</keyword>
<comment type="caution">
    <text evidence="9">Lacks conserved residue(s) required for the propagation of feature annotation.</text>
</comment>
<dbReference type="EMBL" id="JACIET010000003">
    <property type="protein sequence ID" value="MBB4014624.1"/>
    <property type="molecule type" value="Genomic_DNA"/>
</dbReference>
<dbReference type="Gene3D" id="3.40.50.720">
    <property type="entry name" value="NAD(P)-binding Rossmann-like Domain"/>
    <property type="match status" value="1"/>
</dbReference>
<dbReference type="PROSITE" id="PS00957">
    <property type="entry name" value="NAD_G3PDH"/>
    <property type="match status" value="1"/>
</dbReference>
<dbReference type="GO" id="GO:0005975">
    <property type="term" value="P:carbohydrate metabolic process"/>
    <property type="evidence" value="ECO:0007669"/>
    <property type="project" value="InterPro"/>
</dbReference>
<dbReference type="InterPro" id="IPR013328">
    <property type="entry name" value="6PGD_dom2"/>
</dbReference>
<evidence type="ECO:0000256" key="10">
    <source>
        <dbReference type="PIRSR" id="PIRSR000114-1"/>
    </source>
</evidence>
<feature type="binding site" evidence="12">
    <location>
        <position position="251"/>
    </location>
    <ligand>
        <name>NAD(+)</name>
        <dbReference type="ChEBI" id="CHEBI:57540"/>
    </ligand>
</feature>
<evidence type="ECO:0000256" key="5">
    <source>
        <dbReference type="ARBA" id="ARBA00023027"/>
    </source>
</evidence>
<comment type="subcellular location">
    <subcellularLocation>
        <location evidence="9">Cytoplasm</location>
    </subcellularLocation>
</comment>
<comment type="function">
    <text evidence="9">Catalyzes the reduction of the glycolytic intermediate dihydroxyacetone phosphate (DHAP) to sn-glycerol 3-phosphate (G3P), the key precursor for phospholipid synthesis.</text>
</comment>
<dbReference type="InterPro" id="IPR011128">
    <property type="entry name" value="G3P_DH_NAD-dep_N"/>
</dbReference>
<evidence type="ECO:0000256" key="8">
    <source>
        <dbReference type="ARBA" id="ARBA00023264"/>
    </source>
</evidence>
<accession>A0A840BPN4</accession>
<feature type="binding site" evidence="9">
    <location>
        <position position="240"/>
    </location>
    <ligand>
        <name>sn-glycerol 3-phosphate</name>
        <dbReference type="ChEBI" id="CHEBI:57597"/>
    </ligand>
</feature>
<dbReference type="GO" id="GO:0005829">
    <property type="term" value="C:cytosol"/>
    <property type="evidence" value="ECO:0007669"/>
    <property type="project" value="TreeGrafter"/>
</dbReference>
<keyword evidence="9" id="KW-0547">Nucleotide-binding</keyword>
<evidence type="ECO:0000256" key="6">
    <source>
        <dbReference type="ARBA" id="ARBA00023098"/>
    </source>
</evidence>
<feature type="binding site" evidence="9">
    <location>
        <position position="251"/>
    </location>
    <ligand>
        <name>NADPH</name>
        <dbReference type="ChEBI" id="CHEBI:57783"/>
    </ligand>
</feature>
<dbReference type="Proteomes" id="UP000561045">
    <property type="component" value="Unassembled WGS sequence"/>
</dbReference>
<evidence type="ECO:0000256" key="12">
    <source>
        <dbReference type="PIRSR" id="PIRSR000114-3"/>
    </source>
</evidence>
<comment type="similarity">
    <text evidence="1 9 13">Belongs to the NAD-dependent glycerol-3-phosphate dehydrogenase family.</text>
</comment>
<feature type="binding site" evidence="9">
    <location>
        <position position="251"/>
    </location>
    <ligand>
        <name>sn-glycerol 3-phosphate</name>
        <dbReference type="ChEBI" id="CHEBI:57597"/>
    </ligand>
</feature>
<feature type="binding site" evidence="9">
    <location>
        <position position="277"/>
    </location>
    <ligand>
        <name>NADPH</name>
        <dbReference type="ChEBI" id="CHEBI:57783"/>
    </ligand>
</feature>
<keyword evidence="5 9" id="KW-0520">NAD</keyword>
<evidence type="ECO:0000313" key="18">
    <source>
        <dbReference type="Proteomes" id="UP000561045"/>
    </source>
</evidence>
<dbReference type="GO" id="GO:0006650">
    <property type="term" value="P:glycerophospholipid metabolic process"/>
    <property type="evidence" value="ECO:0007669"/>
    <property type="project" value="UniProtKB-UniRule"/>
</dbReference>
<feature type="binding site" evidence="9">
    <location>
        <position position="12"/>
    </location>
    <ligand>
        <name>NADPH</name>
        <dbReference type="ChEBI" id="CHEBI:57783"/>
    </ligand>
</feature>
<gene>
    <name evidence="9" type="primary">gpsA</name>
    <name evidence="17" type="ORF">GGR36_003980</name>
</gene>
<feature type="active site" description="Proton acceptor" evidence="9 10">
    <location>
        <position position="187"/>
    </location>
</feature>
<dbReference type="HAMAP" id="MF_00394">
    <property type="entry name" value="NAD_Glyc3P_dehydrog"/>
    <property type="match status" value="1"/>
</dbReference>
<evidence type="ECO:0000259" key="16">
    <source>
        <dbReference type="Pfam" id="PF07479"/>
    </source>
</evidence>
<feature type="domain" description="Glycerol-3-phosphate dehydrogenase NAD-dependent N-terminal" evidence="15">
    <location>
        <begin position="4"/>
        <end position="154"/>
    </location>
</feature>
<dbReference type="PIRSF" id="PIRSF000114">
    <property type="entry name" value="Glycerol-3-P_dh"/>
    <property type="match status" value="1"/>
</dbReference>
<dbReference type="PANTHER" id="PTHR11728:SF1">
    <property type="entry name" value="GLYCEROL-3-PHOSPHATE DEHYDROGENASE [NAD(+)] 2, CHLOROPLASTIC"/>
    <property type="match status" value="1"/>
</dbReference>
<keyword evidence="18" id="KW-1185">Reference proteome</keyword>
<dbReference type="AlphaFoldDB" id="A0A840BPN4"/>
<feature type="binding site" evidence="12">
    <location>
        <begin position="8"/>
        <end position="13"/>
    </location>
    <ligand>
        <name>NAD(+)</name>
        <dbReference type="ChEBI" id="CHEBI:57540"/>
    </ligand>
</feature>
<name>A0A840BPN4_9RHOO</name>
<dbReference type="Pfam" id="PF07479">
    <property type="entry name" value="NAD_Gly3P_dh_C"/>
    <property type="match status" value="1"/>
</dbReference>
<comment type="catalytic activity">
    <reaction evidence="9">
        <text>sn-glycerol 3-phosphate + NAD(+) = dihydroxyacetone phosphate + NADH + H(+)</text>
        <dbReference type="Rhea" id="RHEA:11092"/>
        <dbReference type="ChEBI" id="CHEBI:15378"/>
        <dbReference type="ChEBI" id="CHEBI:57540"/>
        <dbReference type="ChEBI" id="CHEBI:57597"/>
        <dbReference type="ChEBI" id="CHEBI:57642"/>
        <dbReference type="ChEBI" id="CHEBI:57945"/>
        <dbReference type="EC" id="1.1.1.94"/>
    </reaction>
</comment>
<dbReference type="GO" id="GO:0046167">
    <property type="term" value="P:glycerol-3-phosphate biosynthetic process"/>
    <property type="evidence" value="ECO:0007669"/>
    <property type="project" value="UniProtKB-UniRule"/>
</dbReference>
<dbReference type="InterPro" id="IPR036291">
    <property type="entry name" value="NAD(P)-bd_dom_sf"/>
</dbReference>
<feature type="binding site" evidence="12">
    <location>
        <position position="136"/>
    </location>
    <ligand>
        <name>NAD(+)</name>
        <dbReference type="ChEBI" id="CHEBI:57540"/>
    </ligand>
</feature>
<keyword evidence="9" id="KW-0963">Cytoplasm</keyword>
<keyword evidence="7 9" id="KW-0594">Phospholipid biosynthesis</keyword>
<evidence type="ECO:0000313" key="17">
    <source>
        <dbReference type="EMBL" id="MBB4014624.1"/>
    </source>
</evidence>
<evidence type="ECO:0000256" key="1">
    <source>
        <dbReference type="ARBA" id="ARBA00011009"/>
    </source>
</evidence>
<comment type="caution">
    <text evidence="17">The sequence shown here is derived from an EMBL/GenBank/DDBJ whole genome shotgun (WGS) entry which is preliminary data.</text>
</comment>
<dbReference type="EC" id="1.1.1.94" evidence="9"/>
<evidence type="ECO:0000256" key="2">
    <source>
        <dbReference type="ARBA" id="ARBA00022516"/>
    </source>
</evidence>
<comment type="catalytic activity">
    <reaction evidence="9 14">
        <text>sn-glycerol 3-phosphate + NADP(+) = dihydroxyacetone phosphate + NADPH + H(+)</text>
        <dbReference type="Rhea" id="RHEA:11096"/>
        <dbReference type="ChEBI" id="CHEBI:15378"/>
        <dbReference type="ChEBI" id="CHEBI:57597"/>
        <dbReference type="ChEBI" id="CHEBI:57642"/>
        <dbReference type="ChEBI" id="CHEBI:57783"/>
        <dbReference type="ChEBI" id="CHEBI:58349"/>
        <dbReference type="EC" id="1.1.1.94"/>
    </reaction>
</comment>
<evidence type="ECO:0000256" key="14">
    <source>
        <dbReference type="RuleBase" id="RU000439"/>
    </source>
</evidence>
<dbReference type="PANTHER" id="PTHR11728">
    <property type="entry name" value="GLYCEROL-3-PHOSPHATE DEHYDROGENASE"/>
    <property type="match status" value="1"/>
</dbReference>
<feature type="binding site" evidence="9">
    <location>
        <position position="275"/>
    </location>
    <ligand>
        <name>NADPH</name>
        <dbReference type="ChEBI" id="CHEBI:57783"/>
    </ligand>
</feature>
<feature type="binding site" evidence="9">
    <location>
        <position position="134"/>
    </location>
    <ligand>
        <name>sn-glycerol 3-phosphate</name>
        <dbReference type="ChEBI" id="CHEBI:57597"/>
    </ligand>
</feature>
<evidence type="ECO:0000256" key="11">
    <source>
        <dbReference type="PIRSR" id="PIRSR000114-2"/>
    </source>
</evidence>
<evidence type="ECO:0000256" key="3">
    <source>
        <dbReference type="ARBA" id="ARBA00022857"/>
    </source>
</evidence>
<reference evidence="17 18" key="1">
    <citation type="submission" date="2020-08" db="EMBL/GenBank/DDBJ databases">
        <title>Genomic Encyclopedia of Type Strains, Phase IV (KMG-IV): sequencing the most valuable type-strain genomes for metagenomic binning, comparative biology and taxonomic classification.</title>
        <authorList>
            <person name="Goeker M."/>
        </authorList>
    </citation>
    <scope>NUCLEOTIDE SEQUENCE [LARGE SCALE GENOMIC DNA]</scope>
    <source>
        <strain evidence="17 18">DSM 106739</strain>
    </source>
</reference>
<organism evidence="17 18">
    <name type="scientific">Niveibacterium umoris</name>
    <dbReference type="NCBI Taxonomy" id="1193620"/>
    <lineage>
        <taxon>Bacteria</taxon>
        <taxon>Pseudomonadati</taxon>
        <taxon>Pseudomonadota</taxon>
        <taxon>Betaproteobacteria</taxon>
        <taxon>Rhodocyclales</taxon>
        <taxon>Rhodocyclaceae</taxon>
        <taxon>Niveibacterium</taxon>
    </lineage>
</organism>
<dbReference type="Gene3D" id="1.10.1040.10">
    <property type="entry name" value="N-(1-d-carboxylethyl)-l-norvaline Dehydrogenase, domain 2"/>
    <property type="match status" value="1"/>
</dbReference>
<proteinExistence type="inferred from homology"/>
<feature type="binding site" evidence="9">
    <location>
        <position position="103"/>
    </location>
    <ligand>
        <name>NADPH</name>
        <dbReference type="ChEBI" id="CHEBI:57783"/>
    </ligand>
</feature>
<dbReference type="GO" id="GO:0008654">
    <property type="term" value="P:phospholipid biosynthetic process"/>
    <property type="evidence" value="ECO:0007669"/>
    <property type="project" value="UniProtKB-KW"/>
</dbReference>
<feature type="binding site" evidence="9">
    <location>
        <position position="132"/>
    </location>
    <ligand>
        <name>sn-glycerol 3-phosphate</name>
        <dbReference type="ChEBI" id="CHEBI:57597"/>
    </ligand>
</feature>
<feature type="domain" description="Glycerol-3-phosphate dehydrogenase NAD-dependent C-terminal" evidence="16">
    <location>
        <begin position="176"/>
        <end position="317"/>
    </location>
</feature>
<keyword evidence="3 9" id="KW-0521">NADP</keyword>
<dbReference type="SUPFAM" id="SSF51735">
    <property type="entry name" value="NAD(P)-binding Rossmann-fold domains"/>
    <property type="match status" value="1"/>
</dbReference>
<keyword evidence="8 9" id="KW-1208">Phospholipid metabolism</keyword>
<evidence type="ECO:0000256" key="7">
    <source>
        <dbReference type="ARBA" id="ARBA00023209"/>
    </source>
</evidence>
<dbReference type="InterPro" id="IPR006168">
    <property type="entry name" value="G3P_DH_NAD-dep"/>
</dbReference>
<dbReference type="InterPro" id="IPR008927">
    <property type="entry name" value="6-PGluconate_DH-like_C_sf"/>
</dbReference>
<dbReference type="NCBIfam" id="NF000942">
    <property type="entry name" value="PRK00094.1-4"/>
    <property type="match status" value="1"/>
</dbReference>
<feature type="binding site" evidence="9">
    <location>
        <position position="187"/>
    </location>
    <ligand>
        <name>sn-glycerol 3-phosphate</name>
        <dbReference type="ChEBI" id="CHEBI:57597"/>
    </ligand>
</feature>
<feature type="binding site" evidence="11">
    <location>
        <position position="103"/>
    </location>
    <ligand>
        <name>substrate</name>
    </ligand>
</feature>
<protein>
    <recommendedName>
        <fullName evidence="9">Glycerol-3-phosphate dehydrogenase [NAD(P)+]</fullName>
        <ecNumber evidence="9">1.1.1.94</ecNumber>
    </recommendedName>
    <alternativeName>
        <fullName evidence="9">NAD(P)(+)-dependent glycerol-3-phosphate dehydrogenase</fullName>
    </alternativeName>
    <alternativeName>
        <fullName evidence="9">NAD(P)H-dependent dihydroxyacetone-phosphate reductase</fullName>
    </alternativeName>
</protein>
<feature type="binding site" evidence="9">
    <location>
        <position position="252"/>
    </location>
    <ligand>
        <name>sn-glycerol 3-phosphate</name>
        <dbReference type="ChEBI" id="CHEBI:57597"/>
    </ligand>
</feature>
<evidence type="ECO:0000256" key="13">
    <source>
        <dbReference type="RuleBase" id="RU000437"/>
    </source>
</evidence>
<feature type="binding site" evidence="9">
    <location>
        <position position="103"/>
    </location>
    <ligand>
        <name>sn-glycerol 3-phosphate</name>
        <dbReference type="ChEBI" id="CHEBI:57597"/>
    </ligand>
</feature>
<feature type="binding site" evidence="11">
    <location>
        <begin position="251"/>
        <end position="252"/>
    </location>
    <ligand>
        <name>substrate</name>
    </ligand>
</feature>
<evidence type="ECO:0000259" key="15">
    <source>
        <dbReference type="Pfam" id="PF01210"/>
    </source>
</evidence>
<keyword evidence="4 9" id="KW-0560">Oxidoreductase</keyword>
<dbReference type="Pfam" id="PF01210">
    <property type="entry name" value="NAD_Gly3P_dh_N"/>
    <property type="match status" value="1"/>
</dbReference>
<dbReference type="InterPro" id="IPR006109">
    <property type="entry name" value="G3P_DH_NAD-dep_C"/>
</dbReference>
<feature type="binding site" evidence="9">
    <location>
        <position position="31"/>
    </location>
    <ligand>
        <name>NADPH</name>
        <dbReference type="ChEBI" id="CHEBI:57783"/>
    </ligand>
</feature>
<dbReference type="GO" id="GO:0047952">
    <property type="term" value="F:glycerol-3-phosphate dehydrogenase [NAD(P)+] activity"/>
    <property type="evidence" value="ECO:0007669"/>
    <property type="project" value="UniProtKB-UniRule"/>
</dbReference>
<evidence type="ECO:0000256" key="9">
    <source>
        <dbReference type="HAMAP-Rule" id="MF_00394"/>
    </source>
</evidence>
<dbReference type="GO" id="GO:0051287">
    <property type="term" value="F:NAD binding"/>
    <property type="evidence" value="ECO:0007669"/>
    <property type="project" value="InterPro"/>
</dbReference>
<dbReference type="RefSeq" id="WP_183637511.1">
    <property type="nucleotide sequence ID" value="NZ_BAABLE010000008.1"/>
</dbReference>
<dbReference type="UniPathway" id="UPA00940"/>
<sequence>MSRIAILGAGAWGSALAISFAGRHSIALWGRESDLQAEMRTTRTNRLLPGAHLPAAVDIVDTQAEAFTGADLVLIVTPTAGLRDCLRATAQANPALPVIWACKGLEAGTGKLPHDIAAEELGADHPVAVLTGPSFALEVAAGLPGAVTLAGTDIGFATHWAAQLHHNRLRIYAADDIIGAEVSGAVKNVLAIATGICDGMGFGLNARAALITRGLAEITRFGLALGGRRETFSGLAGVGDLILTCTGDLSRNRRVGLALAEGRQLDEILATLGHVAEGVPTAREVAARAREAGVDMPITAAVDAVLHQGLPAREAVERLLARDPKIEG</sequence>
<dbReference type="NCBIfam" id="NF000940">
    <property type="entry name" value="PRK00094.1-2"/>
    <property type="match status" value="1"/>
</dbReference>
<keyword evidence="6 9" id="KW-0443">Lipid metabolism</keyword>